<dbReference type="Gene3D" id="1.10.287.4300">
    <property type="entry name" value="Stage III sporulation protein AH-like"/>
    <property type="match status" value="1"/>
</dbReference>
<keyword evidence="4" id="KW-1185">Reference proteome</keyword>
<evidence type="ECO:0000256" key="1">
    <source>
        <dbReference type="SAM" id="MobiDB-lite"/>
    </source>
</evidence>
<keyword evidence="2" id="KW-0472">Membrane</keyword>
<sequence>MDNEHGRLSKMNNRRQTIWLVSMLSLMVILSAYYLFTEDANPTDKAVNQEAQSGAQATGDSGYTITQIDSTSGADGAANSPDAKAGGTTDDAIASGEDDGTDAAAGGEPAASAGKTDEEVIEGMTASLTGRAYFDDAQLRRMESFDKEAERLNAIIADGKNATADEAATAVEELDRLDSVEQKITSLEEKLTTNYEYENAVVEEEDSNYKVVVQADKLDKSQAVTILDLAVKELGVAPSQLTVQYIPNP</sequence>
<dbReference type="AlphaFoldDB" id="A0A4S4BME2"/>
<protein>
    <submittedName>
        <fullName evidence="3">SpoIIIAH-like family protein</fullName>
    </submittedName>
</protein>
<proteinExistence type="predicted"/>
<evidence type="ECO:0000313" key="4">
    <source>
        <dbReference type="Proteomes" id="UP000310636"/>
    </source>
</evidence>
<feature type="compositionally biased region" description="Polar residues" evidence="1">
    <location>
        <begin position="49"/>
        <end position="73"/>
    </location>
</feature>
<gene>
    <name evidence="3" type="ORF">E6C55_20610</name>
</gene>
<dbReference type="InterPro" id="IPR024232">
    <property type="entry name" value="SpoIIIAH"/>
</dbReference>
<accession>A0A4S4BME2</accession>
<name>A0A4S4BME2_9BACL</name>
<dbReference type="EMBL" id="SSOB01000028">
    <property type="protein sequence ID" value="THF75907.1"/>
    <property type="molecule type" value="Genomic_DNA"/>
</dbReference>
<comment type="caution">
    <text evidence="3">The sequence shown here is derived from an EMBL/GenBank/DDBJ whole genome shotgun (WGS) entry which is preliminary data.</text>
</comment>
<dbReference type="OrthoDB" id="2665883at2"/>
<evidence type="ECO:0000256" key="2">
    <source>
        <dbReference type="SAM" id="Phobius"/>
    </source>
</evidence>
<dbReference type="InterPro" id="IPR038503">
    <property type="entry name" value="SpoIIIAH_sf"/>
</dbReference>
<reference evidence="3 4" key="1">
    <citation type="submission" date="2019-04" db="EMBL/GenBank/DDBJ databases">
        <title>Cohnella sp. nov. isolated from preserved vegetables.</title>
        <authorList>
            <person name="Lin S.-Y."/>
            <person name="Hung M.-H."/>
            <person name="Young C.-C."/>
        </authorList>
    </citation>
    <scope>NUCLEOTIDE SEQUENCE [LARGE SCALE GENOMIC DNA]</scope>
    <source>
        <strain evidence="3 4">CC-MHH1044</strain>
    </source>
</reference>
<evidence type="ECO:0000313" key="3">
    <source>
        <dbReference type="EMBL" id="THF75907.1"/>
    </source>
</evidence>
<dbReference type="Pfam" id="PF12685">
    <property type="entry name" value="SpoIIIAH"/>
    <property type="match status" value="1"/>
</dbReference>
<feature type="region of interest" description="Disordered" evidence="1">
    <location>
        <begin position="47"/>
        <end position="118"/>
    </location>
</feature>
<keyword evidence="2" id="KW-0812">Transmembrane</keyword>
<feature type="transmembrane region" description="Helical" evidence="2">
    <location>
        <begin position="17"/>
        <end position="36"/>
    </location>
</feature>
<dbReference type="Proteomes" id="UP000310636">
    <property type="component" value="Unassembled WGS sequence"/>
</dbReference>
<organism evidence="3 4">
    <name type="scientific">Cohnella fermenti</name>
    <dbReference type="NCBI Taxonomy" id="2565925"/>
    <lineage>
        <taxon>Bacteria</taxon>
        <taxon>Bacillati</taxon>
        <taxon>Bacillota</taxon>
        <taxon>Bacilli</taxon>
        <taxon>Bacillales</taxon>
        <taxon>Paenibacillaceae</taxon>
        <taxon>Cohnella</taxon>
    </lineage>
</organism>
<feature type="compositionally biased region" description="Low complexity" evidence="1">
    <location>
        <begin position="102"/>
        <end position="114"/>
    </location>
</feature>
<keyword evidence="2" id="KW-1133">Transmembrane helix</keyword>